<name>A0A0G0Y7K0_9BACT</name>
<dbReference type="STRING" id="1618356.UU93_C0005G0030"/>
<proteinExistence type="predicted"/>
<dbReference type="EMBL" id="LCCN01000005">
    <property type="protein sequence ID" value="KKS32722.1"/>
    <property type="molecule type" value="Genomic_DNA"/>
</dbReference>
<organism evidence="1 2">
    <name type="scientific">Candidatus Amesbacteria bacterium GW2011_GWA2_42_12</name>
    <dbReference type="NCBI Taxonomy" id="1618356"/>
    <lineage>
        <taxon>Bacteria</taxon>
        <taxon>Candidatus Amesiibacteriota</taxon>
    </lineage>
</organism>
<dbReference type="Proteomes" id="UP000034160">
    <property type="component" value="Unassembled WGS sequence"/>
</dbReference>
<evidence type="ECO:0000313" key="1">
    <source>
        <dbReference type="EMBL" id="KKS32722.1"/>
    </source>
</evidence>
<reference evidence="1 2" key="1">
    <citation type="journal article" date="2015" name="Nature">
        <title>rRNA introns, odd ribosomes, and small enigmatic genomes across a large radiation of phyla.</title>
        <authorList>
            <person name="Brown C.T."/>
            <person name="Hug L.A."/>
            <person name="Thomas B.C."/>
            <person name="Sharon I."/>
            <person name="Castelle C.J."/>
            <person name="Singh A."/>
            <person name="Wilkins M.J."/>
            <person name="Williams K.H."/>
            <person name="Banfield J.F."/>
        </authorList>
    </citation>
    <scope>NUCLEOTIDE SEQUENCE [LARGE SCALE GENOMIC DNA]</scope>
</reference>
<protein>
    <submittedName>
        <fullName evidence="1">Uncharacterized protein</fullName>
    </submittedName>
</protein>
<comment type="caution">
    <text evidence="1">The sequence shown here is derived from an EMBL/GenBank/DDBJ whole genome shotgun (WGS) entry which is preliminary data.</text>
</comment>
<evidence type="ECO:0000313" key="2">
    <source>
        <dbReference type="Proteomes" id="UP000034160"/>
    </source>
</evidence>
<dbReference type="AlphaFoldDB" id="A0A0G0Y7K0"/>
<gene>
    <name evidence="1" type="ORF">UU93_C0005G0030</name>
</gene>
<accession>A0A0G0Y7K0</accession>
<sequence>MYNVNADMIQDIFLKKPYLAWFVKDKKKLSQESTLEQIFNYGNWQDYLKAEEDLGIKEVRSIFERLKNRKRTNLRPKTINYFSLYFTKYA</sequence>